<evidence type="ECO:0000313" key="1">
    <source>
        <dbReference type="EMBL" id="QNT60068.2"/>
    </source>
</evidence>
<accession>A0ACD0ZQ23</accession>
<organism evidence="1 2">
    <name type="scientific">Neisseria musculi</name>
    <dbReference type="NCBI Taxonomy" id="1815583"/>
    <lineage>
        <taxon>Bacteria</taxon>
        <taxon>Pseudomonadati</taxon>
        <taxon>Pseudomonadota</taxon>
        <taxon>Betaproteobacteria</taxon>
        <taxon>Neisseriales</taxon>
        <taxon>Neisseriaceae</taxon>
        <taxon>Neisseria</taxon>
    </lineage>
</organism>
<name>A0ACD0ZQ23_9NEIS</name>
<reference evidence="1" key="1">
    <citation type="submission" date="2024-06" db="EMBL/GenBank/DDBJ databases">
        <title>Complete Genome Sequence of mouse commensal type strain Neisseria musculi.</title>
        <authorList>
            <person name="Thapa E."/>
            <person name="Aluvathingal J."/>
            <person name="Nadendla S."/>
            <person name="Mehta A."/>
            <person name="Tettelin H."/>
            <person name="Weyand N.J."/>
        </authorList>
    </citation>
    <scope>NUCLEOTIDE SEQUENCE</scope>
    <source>
        <strain evidence="1">NW831</strain>
    </source>
</reference>
<evidence type="ECO:0000313" key="2">
    <source>
        <dbReference type="Proteomes" id="UP000516412"/>
    </source>
</evidence>
<proteinExistence type="predicted"/>
<keyword evidence="2" id="KW-1185">Reference proteome</keyword>
<sequence>MQNTMQPVGRSCGDQSDAQRYFTVWRWHFYAGVFVTPFLILLALTGLGMIFTANIYGKDGERMKVAVQTVAKPLSQQAQVALDAVDKAQGMVVQYIAPRAADTVAVFRVNDGSGKATMVAVDPYTAEVAAAYPRNKGFYYLMDNIHSDMLLGGVGDYILETAAALTVLLVISGWWLWYQKQGSLPRMLVSPFGKKRSWWRSLHGSVGTWISLMLLVFCVSGMAWAGIWGGKAVQAWNQFPAGKWGVVPDPESVVPVHGDLNDGETKEIPWVLELTPMPQSGTTVGVGGIAPGLPPTLDTVDRFARESGFQGRYHLYFPKGKTGVWTLNRDSMSYDSPSPTADRTVHIDRYSGKVLADIRFNDYSAFGKFMAAGVAFHMGTMGWWSVVLNMVFCLAVVGMCVSGWIMWWQRRPKNAAGLLPPPQKNVAAPKTLLVVLLVSAVVFPTAAAAVAAVWLLDRLLLVCLPRMAAYLK</sequence>
<dbReference type="Proteomes" id="UP000516412">
    <property type="component" value="Chromosome"/>
</dbReference>
<dbReference type="EMBL" id="CP060414">
    <property type="protein sequence ID" value="QNT60068.2"/>
    <property type="molecule type" value="Genomic_DNA"/>
</dbReference>
<gene>
    <name evidence="1" type="ORF">H7A79_1955</name>
</gene>
<protein>
    <submittedName>
        <fullName evidence="1">PepSY-associated TM helix family protein</fullName>
    </submittedName>
</protein>